<keyword evidence="3 8" id="KW-0699">rRNA-binding</keyword>
<dbReference type="FunFam" id="3.30.70.330:FF:000001">
    <property type="entry name" value="50S ribosomal protein L23"/>
    <property type="match status" value="1"/>
</dbReference>
<dbReference type="HAMAP" id="MF_01369_B">
    <property type="entry name" value="Ribosomal_uL23_B"/>
    <property type="match status" value="1"/>
</dbReference>
<dbReference type="InterPro" id="IPR012678">
    <property type="entry name" value="Ribosomal_uL23/eL15/eS24_sf"/>
</dbReference>
<accession>A0A089VIM1</accession>
<sequence length="104" mass="12085">MKQDINLYTYSHLNIIKYPIITDKATRLLVNNQYSFAVNPKADKLSIKTAIEFFFNVKVIKITTSHLPKKKKRVGKYLGWKPHYKKAIVTLLEGDTINLFAEEN</sequence>
<proteinExistence type="inferred from homology"/>
<dbReference type="GO" id="GO:0003735">
    <property type="term" value="F:structural constituent of ribosome"/>
    <property type="evidence" value="ECO:0007669"/>
    <property type="project" value="InterPro"/>
</dbReference>
<dbReference type="GO" id="GO:0006412">
    <property type="term" value="P:translation"/>
    <property type="evidence" value="ECO:0007669"/>
    <property type="project" value="UniProtKB-UniRule"/>
</dbReference>
<evidence type="ECO:0000256" key="1">
    <source>
        <dbReference type="ARBA" id="ARBA00006700"/>
    </source>
</evidence>
<keyword evidence="5 8" id="KW-0689">Ribosomal protein</keyword>
<dbReference type="GO" id="GO:0019843">
    <property type="term" value="F:rRNA binding"/>
    <property type="evidence" value="ECO:0007669"/>
    <property type="project" value="UniProtKB-UniRule"/>
</dbReference>
<comment type="similarity">
    <text evidence="1 8">Belongs to the universal ribosomal protein uL23 family.</text>
</comment>
<dbReference type="Pfam" id="PF00276">
    <property type="entry name" value="Ribosomal_L23"/>
    <property type="match status" value="1"/>
</dbReference>
<dbReference type="InterPro" id="IPR012677">
    <property type="entry name" value="Nucleotide-bd_a/b_plait_sf"/>
</dbReference>
<evidence type="ECO:0000256" key="4">
    <source>
        <dbReference type="ARBA" id="ARBA00022884"/>
    </source>
</evidence>
<dbReference type="SUPFAM" id="SSF54189">
    <property type="entry name" value="Ribosomal proteins S24e, L23 and L15e"/>
    <property type="match status" value="1"/>
</dbReference>
<reference evidence="9" key="2">
    <citation type="submission" date="2014-06" db="EMBL/GenBank/DDBJ databases">
        <authorList>
            <person name="Sabir J.S.M."/>
            <person name="Yu M."/>
            <person name="Ashworth M.P."/>
            <person name="Baeshen N.A."/>
            <person name="Baeshen M.N."/>
            <person name="Bahieldin A."/>
            <person name="Theriot E.C."/>
            <person name="Jansen R.K."/>
        </authorList>
    </citation>
    <scope>NUCLEOTIDE SEQUENCE</scope>
</reference>
<comment type="subcellular location">
    <subcellularLocation>
        <location evidence="8">Plastid</location>
        <location evidence="8">Chloroplast</location>
    </subcellularLocation>
</comment>
<gene>
    <name evidence="8 9" type="primary">rpl23</name>
</gene>
<dbReference type="Gene3D" id="3.30.70.330">
    <property type="match status" value="1"/>
</dbReference>
<organism evidence="9">
    <name type="scientific">Cyclotella sp. L04_2</name>
    <dbReference type="NCBI Taxonomy" id="1549163"/>
    <lineage>
        <taxon>Eukaryota</taxon>
        <taxon>Sar</taxon>
        <taxon>Stramenopiles</taxon>
        <taxon>Ochrophyta</taxon>
        <taxon>Bacillariophyta</taxon>
        <taxon>Coscinodiscophyceae</taxon>
        <taxon>Thalassiosirophycidae</taxon>
        <taxon>Stephanodiscales</taxon>
        <taxon>Stephanodiscaceae</taxon>
        <taxon>Cyclotella</taxon>
    </lineage>
</organism>
<evidence type="ECO:0000256" key="7">
    <source>
        <dbReference type="ARBA" id="ARBA00035287"/>
    </source>
</evidence>
<protein>
    <recommendedName>
        <fullName evidence="7 8">Large ribosomal subunit protein uL23c</fullName>
    </recommendedName>
</protein>
<dbReference type="InterPro" id="IPR013025">
    <property type="entry name" value="Ribosomal_uL23-like"/>
</dbReference>
<evidence type="ECO:0000256" key="2">
    <source>
        <dbReference type="ARBA" id="ARBA00011838"/>
    </source>
</evidence>
<comment type="subunit">
    <text evidence="2 8">Part of the 50S ribosomal subunit.</text>
</comment>
<evidence type="ECO:0000256" key="3">
    <source>
        <dbReference type="ARBA" id="ARBA00022730"/>
    </source>
</evidence>
<keyword evidence="9" id="KW-0934">Plastid</keyword>
<evidence type="ECO:0000256" key="5">
    <source>
        <dbReference type="ARBA" id="ARBA00022980"/>
    </source>
</evidence>
<evidence type="ECO:0000256" key="6">
    <source>
        <dbReference type="ARBA" id="ARBA00023274"/>
    </source>
</evidence>
<comment type="function">
    <text evidence="8">Binds to 23S rRNA.</text>
</comment>
<dbReference type="NCBIfam" id="NF004363">
    <property type="entry name" value="PRK05738.2-4"/>
    <property type="match status" value="1"/>
</dbReference>
<dbReference type="EMBL" id="KJ958480">
    <property type="protein sequence ID" value="AIR75487.1"/>
    <property type="molecule type" value="Genomic_DNA"/>
</dbReference>
<dbReference type="NCBIfam" id="NF004368">
    <property type="entry name" value="PRK05738.3-4"/>
    <property type="match status" value="1"/>
</dbReference>
<evidence type="ECO:0000256" key="8">
    <source>
        <dbReference type="HAMAP-Rule" id="MF_01369"/>
    </source>
</evidence>
<evidence type="ECO:0000313" key="9">
    <source>
        <dbReference type="EMBL" id="AIR75487.1"/>
    </source>
</evidence>
<keyword evidence="6 8" id="KW-0687">Ribonucleoprotein</keyword>
<dbReference type="GO" id="GO:1990904">
    <property type="term" value="C:ribonucleoprotein complex"/>
    <property type="evidence" value="ECO:0007669"/>
    <property type="project" value="UniProtKB-KW"/>
</dbReference>
<dbReference type="GO" id="GO:0009507">
    <property type="term" value="C:chloroplast"/>
    <property type="evidence" value="ECO:0007669"/>
    <property type="project" value="UniProtKB-SubCell"/>
</dbReference>
<dbReference type="PANTHER" id="PTHR11620">
    <property type="entry name" value="60S RIBOSOMAL PROTEIN L23A"/>
    <property type="match status" value="1"/>
</dbReference>
<keyword evidence="9" id="KW-0150">Chloroplast</keyword>
<reference evidence="9" key="1">
    <citation type="journal article" date="2014" name="PLoS ONE">
        <title>Conserved gene order and expanded inverted repeats characterize plastid genomes of Thalassiosirales.</title>
        <authorList>
            <person name="Sabir J.S."/>
            <person name="Yu M."/>
            <person name="Ashworth M.P."/>
            <person name="Baeshen N.A."/>
            <person name="Baeshen M.N."/>
            <person name="Bahieldin A."/>
            <person name="Theriot E.C."/>
            <person name="Jansen R.K."/>
        </authorList>
    </citation>
    <scope>NUCLEOTIDE SEQUENCE</scope>
</reference>
<keyword evidence="4 8" id="KW-0694">RNA-binding</keyword>
<name>A0A089VIM1_9STRA</name>
<dbReference type="AlphaFoldDB" id="A0A089VIM1"/>
<geneLocation type="chloroplast" evidence="9"/>
<dbReference type="GO" id="GO:0005840">
    <property type="term" value="C:ribosome"/>
    <property type="evidence" value="ECO:0007669"/>
    <property type="project" value="UniProtKB-KW"/>
</dbReference>